<feature type="active site" description="Proton donor/acceptor" evidence="13">
    <location>
        <position position="333"/>
    </location>
</feature>
<dbReference type="Pfam" id="PF17964">
    <property type="entry name" value="Big_10"/>
    <property type="match status" value="1"/>
</dbReference>
<evidence type="ECO:0000256" key="7">
    <source>
        <dbReference type="ARBA" id="ARBA00023136"/>
    </source>
</evidence>
<feature type="signal peptide" evidence="15">
    <location>
        <begin position="1"/>
        <end position="24"/>
    </location>
</feature>
<keyword evidence="5 13" id="KW-0133">Cell shape</keyword>
<dbReference type="InterPro" id="IPR050979">
    <property type="entry name" value="LD-transpeptidase"/>
</dbReference>
<dbReference type="Pfam" id="PF03734">
    <property type="entry name" value="YkuD"/>
    <property type="match status" value="1"/>
</dbReference>
<evidence type="ECO:0000256" key="15">
    <source>
        <dbReference type="SAM" id="SignalP"/>
    </source>
</evidence>
<evidence type="ECO:0000256" key="5">
    <source>
        <dbReference type="ARBA" id="ARBA00022960"/>
    </source>
</evidence>
<dbReference type="PATRIC" id="fig|1179773.3.peg.1249"/>
<dbReference type="RefSeq" id="WP_015098683.1">
    <property type="nucleotide sequence ID" value="NC_019673.1"/>
</dbReference>
<keyword evidence="8" id="KW-0564">Palmitate</keyword>
<dbReference type="KEGG" id="sesp:BN6_12440"/>
<organism evidence="17 18">
    <name type="scientific">Saccharothrix espanaensis (strain ATCC 51144 / DSM 44229 / JCM 9112 / NBRC 15066 / NRRL 15764)</name>
    <dbReference type="NCBI Taxonomy" id="1179773"/>
    <lineage>
        <taxon>Bacteria</taxon>
        <taxon>Bacillati</taxon>
        <taxon>Actinomycetota</taxon>
        <taxon>Actinomycetes</taxon>
        <taxon>Pseudonocardiales</taxon>
        <taxon>Pseudonocardiaceae</taxon>
        <taxon>Saccharothrix</taxon>
    </lineage>
</organism>
<dbReference type="GO" id="GO:0071972">
    <property type="term" value="F:peptidoglycan L,D-transpeptidase activity"/>
    <property type="evidence" value="ECO:0007669"/>
    <property type="project" value="TreeGrafter"/>
</dbReference>
<name>K0JPE7_SACES</name>
<proteinExistence type="predicted"/>
<dbReference type="PROSITE" id="PS52029">
    <property type="entry name" value="LD_TPASE"/>
    <property type="match status" value="1"/>
</dbReference>
<dbReference type="STRING" id="1179773.BN6_12440"/>
<comment type="pathway">
    <text evidence="12">Glycan biosynthesis.</text>
</comment>
<keyword evidence="7" id="KW-0472">Membrane</keyword>
<keyword evidence="6 13" id="KW-0573">Peptidoglycan synthesis</keyword>
<dbReference type="Gene3D" id="2.60.40.3780">
    <property type="match status" value="1"/>
</dbReference>
<evidence type="ECO:0000256" key="9">
    <source>
        <dbReference type="ARBA" id="ARBA00023288"/>
    </source>
</evidence>
<feature type="region of interest" description="Disordered" evidence="14">
    <location>
        <begin position="32"/>
        <end position="64"/>
    </location>
</feature>
<comment type="pathway">
    <text evidence="1 13">Cell wall biogenesis; peptidoglycan biosynthesis.</text>
</comment>
<evidence type="ECO:0000256" key="8">
    <source>
        <dbReference type="ARBA" id="ARBA00023139"/>
    </source>
</evidence>
<dbReference type="PANTHER" id="PTHR30582:SF2">
    <property type="entry name" value="L,D-TRANSPEPTIDASE YCIB-RELATED"/>
    <property type="match status" value="1"/>
</dbReference>
<dbReference type="PROSITE" id="PS51257">
    <property type="entry name" value="PROKAR_LIPOPROTEIN"/>
    <property type="match status" value="1"/>
</dbReference>
<reference evidence="17 18" key="1">
    <citation type="journal article" date="2012" name="BMC Genomics">
        <title>Complete genome sequence of Saccharothrix espanaensis DSM 44229T and comparison to the other completely sequenced Pseudonocardiaceae.</title>
        <authorList>
            <person name="Strobel T."/>
            <person name="Al-Dilaimi A."/>
            <person name="Blom J."/>
            <person name="Gessner A."/>
            <person name="Kalinowski J."/>
            <person name="Luzhetska M."/>
            <person name="Puhler A."/>
            <person name="Szczepanowski R."/>
            <person name="Bechthold A."/>
            <person name="Ruckert C."/>
        </authorList>
    </citation>
    <scope>NUCLEOTIDE SEQUENCE [LARGE SCALE GENOMIC DNA]</scope>
    <source>
        <strain evidence="18">ATCC 51144 / DSM 44229 / JCM 9112 / NBRC 15066 / NRRL 15764</strain>
    </source>
</reference>
<evidence type="ECO:0000256" key="4">
    <source>
        <dbReference type="ARBA" id="ARBA00022729"/>
    </source>
</evidence>
<evidence type="ECO:0000256" key="11">
    <source>
        <dbReference type="ARBA" id="ARBA00023316"/>
    </source>
</evidence>
<dbReference type="InterPro" id="IPR005490">
    <property type="entry name" value="LD_TPept_cat_dom"/>
</dbReference>
<keyword evidence="9" id="KW-0449">Lipoprotein</keyword>
<dbReference type="UniPathway" id="UPA00219"/>
<dbReference type="OrthoDB" id="5242354at2"/>
<keyword evidence="3" id="KW-0808">Transferase</keyword>
<keyword evidence="4 15" id="KW-0732">Signal</keyword>
<keyword evidence="2" id="KW-1003">Cell membrane</keyword>
<keyword evidence="10" id="KW-0012">Acyltransferase</keyword>
<feature type="active site" description="Nucleophile" evidence="13">
    <location>
        <position position="351"/>
    </location>
</feature>
<dbReference type="Proteomes" id="UP000006281">
    <property type="component" value="Chromosome"/>
</dbReference>
<evidence type="ECO:0000256" key="6">
    <source>
        <dbReference type="ARBA" id="ARBA00022984"/>
    </source>
</evidence>
<dbReference type="FunFam" id="2.40.440.10:FF:000005">
    <property type="entry name" value="L,D-transpeptidase 2"/>
    <property type="match status" value="1"/>
</dbReference>
<dbReference type="AlphaFoldDB" id="K0JPE7"/>
<sequence length="403" mass="41819">MTVGRGARRALGAVAVGVVAVVVAACSSGGGGTASGDSGGVGGGGTTSSSTPPPKPVSLSTGPLDKAVDVAPGAPVVATATDGKITEVALTNPEGKAVAGQVSSDGTQWASTEVLGYSKAYTFAVTAQGADGKPVTKTSTFTTVKPRTLTYLSVNPMDGTTVGIGQPLAFYFDEPIADKAAAEAMISITTEPKVDGAFYWFDEKQVHWRPQNYWAAGTKISINAKIYGKHLGNGVYGEEDRVISTAIGDAVVHEADGGTHQVVTKINGQVARTMPTSMGNAANPTPTGTYVLTEKHDHMVMDSRTYGLALDAGGYVTPVDWATRMSNSGIFFHSAPWSVGDQGNRNVSHGCLNLSPENAKWVFDLSKPGDVVVVANSGGPPLEAWDGFGDWQIPWDQWAKGNR</sequence>
<dbReference type="GO" id="GO:0018104">
    <property type="term" value="P:peptidoglycan-protein cross-linking"/>
    <property type="evidence" value="ECO:0007669"/>
    <property type="project" value="TreeGrafter"/>
</dbReference>
<dbReference type="HOGENOM" id="CLU_039404_3_0_11"/>
<dbReference type="BioCyc" id="SESP1179773:BN6_RS06120-MONOMER"/>
<gene>
    <name evidence="17" type="ordered locus">BN6_12440</name>
</gene>
<keyword evidence="18" id="KW-1185">Reference proteome</keyword>
<evidence type="ECO:0000256" key="1">
    <source>
        <dbReference type="ARBA" id="ARBA00004752"/>
    </source>
</evidence>
<accession>K0JPE7</accession>
<evidence type="ECO:0000256" key="2">
    <source>
        <dbReference type="ARBA" id="ARBA00022475"/>
    </source>
</evidence>
<dbReference type="SUPFAM" id="SSF141523">
    <property type="entry name" value="L,D-transpeptidase catalytic domain-like"/>
    <property type="match status" value="1"/>
</dbReference>
<dbReference type="GO" id="GO:0008360">
    <property type="term" value="P:regulation of cell shape"/>
    <property type="evidence" value="ECO:0007669"/>
    <property type="project" value="UniProtKB-UniRule"/>
</dbReference>
<evidence type="ECO:0000256" key="13">
    <source>
        <dbReference type="PROSITE-ProRule" id="PRU01373"/>
    </source>
</evidence>
<evidence type="ECO:0000256" key="14">
    <source>
        <dbReference type="SAM" id="MobiDB-lite"/>
    </source>
</evidence>
<dbReference type="GO" id="GO:0005576">
    <property type="term" value="C:extracellular region"/>
    <property type="evidence" value="ECO:0007669"/>
    <property type="project" value="TreeGrafter"/>
</dbReference>
<feature type="domain" description="L,D-TPase catalytic" evidence="16">
    <location>
        <begin position="251"/>
        <end position="375"/>
    </location>
</feature>
<evidence type="ECO:0000256" key="10">
    <source>
        <dbReference type="ARBA" id="ARBA00023315"/>
    </source>
</evidence>
<dbReference type="eggNOG" id="COG1376">
    <property type="taxonomic scope" value="Bacteria"/>
</dbReference>
<feature type="compositionally biased region" description="Gly residues" evidence="14">
    <location>
        <begin position="32"/>
        <end position="46"/>
    </location>
</feature>
<evidence type="ECO:0000313" key="17">
    <source>
        <dbReference type="EMBL" id="CCH28570.1"/>
    </source>
</evidence>
<feature type="chain" id="PRO_5038871031" evidence="15">
    <location>
        <begin position="25"/>
        <end position="403"/>
    </location>
</feature>
<dbReference type="InterPro" id="IPR038063">
    <property type="entry name" value="Transpep_catalytic_dom"/>
</dbReference>
<dbReference type="PANTHER" id="PTHR30582">
    <property type="entry name" value="L,D-TRANSPEPTIDASE"/>
    <property type="match status" value="1"/>
</dbReference>
<dbReference type="CDD" id="cd13432">
    <property type="entry name" value="LDT_IgD_like_2"/>
    <property type="match status" value="1"/>
</dbReference>
<dbReference type="Gene3D" id="2.60.40.3710">
    <property type="match status" value="1"/>
</dbReference>
<dbReference type="Gene3D" id="2.40.440.10">
    <property type="entry name" value="L,D-transpeptidase catalytic domain-like"/>
    <property type="match status" value="1"/>
</dbReference>
<evidence type="ECO:0000259" key="16">
    <source>
        <dbReference type="PROSITE" id="PS52029"/>
    </source>
</evidence>
<dbReference type="GO" id="GO:0071555">
    <property type="term" value="P:cell wall organization"/>
    <property type="evidence" value="ECO:0007669"/>
    <property type="project" value="UniProtKB-UniRule"/>
</dbReference>
<keyword evidence="11 13" id="KW-0961">Cell wall biogenesis/degradation</keyword>
<evidence type="ECO:0000313" key="18">
    <source>
        <dbReference type="Proteomes" id="UP000006281"/>
    </source>
</evidence>
<dbReference type="GO" id="GO:0016746">
    <property type="term" value="F:acyltransferase activity"/>
    <property type="evidence" value="ECO:0007669"/>
    <property type="project" value="UniProtKB-KW"/>
</dbReference>
<dbReference type="CDD" id="cd16913">
    <property type="entry name" value="YkuD_like"/>
    <property type="match status" value="1"/>
</dbReference>
<dbReference type="InterPro" id="IPR041280">
    <property type="entry name" value="Big_10"/>
</dbReference>
<evidence type="ECO:0000256" key="12">
    <source>
        <dbReference type="ARBA" id="ARBA00060592"/>
    </source>
</evidence>
<dbReference type="EMBL" id="HE804045">
    <property type="protein sequence ID" value="CCH28570.1"/>
    <property type="molecule type" value="Genomic_DNA"/>
</dbReference>
<protein>
    <submittedName>
        <fullName evidence="17">ErfK/YbiS/YcfS/YnhG family protein</fullName>
    </submittedName>
</protein>
<evidence type="ECO:0000256" key="3">
    <source>
        <dbReference type="ARBA" id="ARBA00022679"/>
    </source>
</evidence>